<comment type="caution">
    <text evidence="1">The sequence shown here is derived from an EMBL/GenBank/DDBJ whole genome shotgun (WGS) entry which is preliminary data.</text>
</comment>
<protein>
    <submittedName>
        <fullName evidence="1">Uncharacterized protein</fullName>
    </submittedName>
</protein>
<keyword evidence="2" id="KW-1185">Reference proteome</keyword>
<name>A0AAP0I762_9MAGN</name>
<evidence type="ECO:0000313" key="1">
    <source>
        <dbReference type="EMBL" id="KAK9109941.1"/>
    </source>
</evidence>
<organism evidence="1 2">
    <name type="scientific">Stephania japonica</name>
    <dbReference type="NCBI Taxonomy" id="461633"/>
    <lineage>
        <taxon>Eukaryota</taxon>
        <taxon>Viridiplantae</taxon>
        <taxon>Streptophyta</taxon>
        <taxon>Embryophyta</taxon>
        <taxon>Tracheophyta</taxon>
        <taxon>Spermatophyta</taxon>
        <taxon>Magnoliopsida</taxon>
        <taxon>Ranunculales</taxon>
        <taxon>Menispermaceae</taxon>
        <taxon>Menispermoideae</taxon>
        <taxon>Cissampelideae</taxon>
        <taxon>Stephania</taxon>
    </lineage>
</organism>
<evidence type="ECO:0000313" key="2">
    <source>
        <dbReference type="Proteomes" id="UP001417504"/>
    </source>
</evidence>
<proteinExistence type="predicted"/>
<accession>A0AAP0I762</accession>
<gene>
    <name evidence="1" type="ORF">Sjap_018001</name>
</gene>
<dbReference type="EMBL" id="JBBNAE010000007">
    <property type="protein sequence ID" value="KAK9109941.1"/>
    <property type="molecule type" value="Genomic_DNA"/>
</dbReference>
<dbReference type="Proteomes" id="UP001417504">
    <property type="component" value="Unassembled WGS sequence"/>
</dbReference>
<dbReference type="AlphaFoldDB" id="A0AAP0I762"/>
<sequence>MSTLRRQHYPTSQRVNAAWLDKLYIHYVVDSYVKARTEFMYASLICDANAIVATLKGDHIHSFVEDIVEEIWLGDFRTTLVVLSYKRLGDSQSFILLIHPTITSMAKAKTLVSSFSRSPRGFKAQFVFDAKWEKLISIQFHTSLSLFDAKWEKLIIIKFHSSLIRNGQNIITKNLDFWDYCARHREGAVGRMKAVASGWHLYTQFFDAKWANTYYRLALHVPYLEAKWARTHSLQVSHIPNLNFSLVSTDVSVASPLLFSDRRAGGHPGAQTEKVPMESEVICRSSNVQAGRHSEDQNTM</sequence>
<reference evidence="1 2" key="1">
    <citation type="submission" date="2024-01" db="EMBL/GenBank/DDBJ databases">
        <title>Genome assemblies of Stephania.</title>
        <authorList>
            <person name="Yang L."/>
        </authorList>
    </citation>
    <scope>NUCLEOTIDE SEQUENCE [LARGE SCALE GENOMIC DNA]</scope>
    <source>
        <strain evidence="1">QJT</strain>
        <tissue evidence="1">Leaf</tissue>
    </source>
</reference>